<gene>
    <name evidence="6" type="ORF">POSPLADRAFT_1150778</name>
</gene>
<dbReference type="InterPro" id="IPR002893">
    <property type="entry name" value="Znf_MYND"/>
</dbReference>
<feature type="domain" description="MYND-type" evidence="5">
    <location>
        <begin position="51"/>
        <end position="92"/>
    </location>
</feature>
<evidence type="ECO:0000256" key="4">
    <source>
        <dbReference type="PROSITE-ProRule" id="PRU00134"/>
    </source>
</evidence>
<dbReference type="EMBL" id="KZ110602">
    <property type="protein sequence ID" value="OSX59364.1"/>
    <property type="molecule type" value="Genomic_DNA"/>
</dbReference>
<evidence type="ECO:0000256" key="3">
    <source>
        <dbReference type="ARBA" id="ARBA00022833"/>
    </source>
</evidence>
<sequence>MSDEIPAENAPAGRVPFIEFISPEIRAEANRLLPSRQQRKENLNNLEVHCDAQCGKALARSEIKVCGRCKQARYCSQACQKAHWKAGHKIECGEGSVNDLVFKLAERALAVPKIVEHFWMISIELLELLADASAAGRFAIKVQCKTQPADMMAALRRAMNGENDDANAQVALHYAGFAKVPLGDAPVRTRKAAEAAREKLQAERKDAEGAPVRGDAPVVAYYFVSEQDDTGKDGLLSAAWVLPDWTLAYMRSNPKSLLRSAMFGDKKVPVDMETLTE</sequence>
<evidence type="ECO:0000313" key="7">
    <source>
        <dbReference type="Proteomes" id="UP000194127"/>
    </source>
</evidence>
<evidence type="ECO:0000256" key="2">
    <source>
        <dbReference type="ARBA" id="ARBA00022771"/>
    </source>
</evidence>
<evidence type="ECO:0000313" key="6">
    <source>
        <dbReference type="EMBL" id="OSX59364.1"/>
    </source>
</evidence>
<keyword evidence="1" id="KW-0479">Metal-binding</keyword>
<dbReference type="PROSITE" id="PS50865">
    <property type="entry name" value="ZF_MYND_2"/>
    <property type="match status" value="1"/>
</dbReference>
<dbReference type="OrthoDB" id="5231159at2759"/>
<dbReference type="Proteomes" id="UP000194127">
    <property type="component" value="Unassembled WGS sequence"/>
</dbReference>
<dbReference type="Pfam" id="PF01753">
    <property type="entry name" value="zf-MYND"/>
    <property type="match status" value="1"/>
</dbReference>
<dbReference type="RefSeq" id="XP_024336158.1">
    <property type="nucleotide sequence ID" value="XM_024486462.1"/>
</dbReference>
<proteinExistence type="predicted"/>
<dbReference type="AlphaFoldDB" id="A0A1X6MSI8"/>
<keyword evidence="2 4" id="KW-0863">Zinc-finger</keyword>
<keyword evidence="3" id="KW-0862">Zinc</keyword>
<accession>A0A1X6MSI8</accession>
<organism evidence="6 7">
    <name type="scientific">Postia placenta MAD-698-R-SB12</name>
    <dbReference type="NCBI Taxonomy" id="670580"/>
    <lineage>
        <taxon>Eukaryota</taxon>
        <taxon>Fungi</taxon>
        <taxon>Dikarya</taxon>
        <taxon>Basidiomycota</taxon>
        <taxon>Agaricomycotina</taxon>
        <taxon>Agaricomycetes</taxon>
        <taxon>Polyporales</taxon>
        <taxon>Adustoporiaceae</taxon>
        <taxon>Rhodonia</taxon>
    </lineage>
</organism>
<dbReference type="SUPFAM" id="SSF144232">
    <property type="entry name" value="HIT/MYND zinc finger-like"/>
    <property type="match status" value="1"/>
</dbReference>
<dbReference type="STRING" id="670580.A0A1X6MSI8"/>
<dbReference type="Gene3D" id="6.10.140.2220">
    <property type="match status" value="1"/>
</dbReference>
<name>A0A1X6MSI8_9APHY</name>
<keyword evidence="7" id="KW-1185">Reference proteome</keyword>
<evidence type="ECO:0000259" key="5">
    <source>
        <dbReference type="PROSITE" id="PS50865"/>
    </source>
</evidence>
<dbReference type="GeneID" id="36331411"/>
<protein>
    <recommendedName>
        <fullName evidence="5">MYND-type domain-containing protein</fullName>
    </recommendedName>
</protein>
<evidence type="ECO:0000256" key="1">
    <source>
        <dbReference type="ARBA" id="ARBA00022723"/>
    </source>
</evidence>
<reference evidence="6 7" key="1">
    <citation type="submission" date="2017-04" db="EMBL/GenBank/DDBJ databases">
        <title>Genome Sequence of the Model Brown-Rot Fungus Postia placenta SB12.</title>
        <authorList>
            <consortium name="DOE Joint Genome Institute"/>
            <person name="Gaskell J."/>
            <person name="Kersten P."/>
            <person name="Larrondo L.F."/>
            <person name="Canessa P."/>
            <person name="Martinez D."/>
            <person name="Hibbett D."/>
            <person name="Schmoll M."/>
            <person name="Kubicek C.P."/>
            <person name="Martinez A.T."/>
            <person name="Yadav J."/>
            <person name="Master E."/>
            <person name="Magnuson J.K."/>
            <person name="James T."/>
            <person name="Yaver D."/>
            <person name="Berka R."/>
            <person name="Labutti K."/>
            <person name="Lipzen A."/>
            <person name="Aerts A."/>
            <person name="Barry K."/>
            <person name="Henrissat B."/>
            <person name="Blanchette R."/>
            <person name="Grigoriev I."/>
            <person name="Cullen D."/>
        </authorList>
    </citation>
    <scope>NUCLEOTIDE SEQUENCE [LARGE SCALE GENOMIC DNA]</scope>
    <source>
        <strain evidence="6 7">MAD-698-R-SB12</strain>
    </source>
</reference>
<dbReference type="GO" id="GO:0008270">
    <property type="term" value="F:zinc ion binding"/>
    <property type="evidence" value="ECO:0007669"/>
    <property type="project" value="UniProtKB-KW"/>
</dbReference>